<evidence type="ECO:0000259" key="2">
    <source>
        <dbReference type="Pfam" id="PF02470"/>
    </source>
</evidence>
<dbReference type="EMBL" id="UASS01000007">
    <property type="protein sequence ID" value="SPX60238.1"/>
    <property type="molecule type" value="Genomic_DNA"/>
</dbReference>
<dbReference type="InterPro" id="IPR052336">
    <property type="entry name" value="MlaD_Phospholipid_Transporter"/>
</dbReference>
<organism evidence="3 5">
    <name type="scientific">Legionella feeleii</name>
    <dbReference type="NCBI Taxonomy" id="453"/>
    <lineage>
        <taxon>Bacteria</taxon>
        <taxon>Pseudomonadati</taxon>
        <taxon>Pseudomonadota</taxon>
        <taxon>Gammaproteobacteria</taxon>
        <taxon>Legionellales</taxon>
        <taxon>Legionellaceae</taxon>
        <taxon>Legionella</taxon>
    </lineage>
</organism>
<accession>A0A0W0TKA1</accession>
<dbReference type="Proteomes" id="UP000251942">
    <property type="component" value="Unassembled WGS sequence"/>
</dbReference>
<dbReference type="RefSeq" id="WP_238584929.1">
    <property type="nucleotide sequence ID" value="NZ_CAAAHT010000019.1"/>
</dbReference>
<protein>
    <submittedName>
        <fullName evidence="3">Putative transmembrane protein</fullName>
    </submittedName>
</protein>
<evidence type="ECO:0000256" key="1">
    <source>
        <dbReference type="SAM" id="Phobius"/>
    </source>
</evidence>
<keyword evidence="1 3" id="KW-0812">Transmembrane</keyword>
<reference evidence="4 6" key="2">
    <citation type="submission" date="2018-06" db="EMBL/GenBank/DDBJ databases">
        <authorList>
            <consortium name="Pathogen Informatics"/>
            <person name="Doyle S."/>
        </authorList>
    </citation>
    <scope>NUCLEOTIDE SEQUENCE [LARGE SCALE GENOMIC DNA]</scope>
    <source>
        <strain evidence="4 6">NCTC12022</strain>
    </source>
</reference>
<evidence type="ECO:0000313" key="3">
    <source>
        <dbReference type="EMBL" id="KTC96000.1"/>
    </source>
</evidence>
<dbReference type="Pfam" id="PF02470">
    <property type="entry name" value="MlaD"/>
    <property type="match status" value="1"/>
</dbReference>
<evidence type="ECO:0000313" key="6">
    <source>
        <dbReference type="Proteomes" id="UP000251942"/>
    </source>
</evidence>
<keyword evidence="1" id="KW-1133">Transmembrane helix</keyword>
<feature type="domain" description="Mce/MlaD" evidence="2">
    <location>
        <begin position="41"/>
        <end position="129"/>
    </location>
</feature>
<dbReference type="InterPro" id="IPR003399">
    <property type="entry name" value="Mce/MlaD"/>
</dbReference>
<dbReference type="Proteomes" id="UP000054698">
    <property type="component" value="Unassembled WGS sequence"/>
</dbReference>
<gene>
    <name evidence="3" type="ORF">Lfee_2362</name>
    <name evidence="4" type="ORF">NCTC12022_00954</name>
</gene>
<dbReference type="PATRIC" id="fig|453.4.peg.2587"/>
<feature type="transmembrane region" description="Helical" evidence="1">
    <location>
        <begin position="7"/>
        <end position="29"/>
    </location>
</feature>
<proteinExistence type="predicted"/>
<evidence type="ECO:0000313" key="5">
    <source>
        <dbReference type="Proteomes" id="UP000054698"/>
    </source>
</evidence>
<reference evidence="3 5" key="1">
    <citation type="submission" date="2015-11" db="EMBL/GenBank/DDBJ databases">
        <title>Genomic analysis of 38 Legionella species identifies large and diverse effector repertoires.</title>
        <authorList>
            <person name="Burstein D."/>
            <person name="Amaro F."/>
            <person name="Zusman T."/>
            <person name="Lifshitz Z."/>
            <person name="Cohen O."/>
            <person name="Gilbert J.A."/>
            <person name="Pupko T."/>
            <person name="Shuman H.A."/>
            <person name="Segal G."/>
        </authorList>
    </citation>
    <scope>NUCLEOTIDE SEQUENCE [LARGE SCALE GENOMIC DNA]</scope>
    <source>
        <strain evidence="3 5">WO-44C</strain>
    </source>
</reference>
<keyword evidence="1" id="KW-0472">Membrane</keyword>
<dbReference type="STRING" id="453.Lfee_2362"/>
<dbReference type="PANTHER" id="PTHR33371:SF4">
    <property type="entry name" value="INTERMEMBRANE PHOSPHOLIPID TRANSPORT SYSTEM BINDING PROTEIN MLAD"/>
    <property type="match status" value="1"/>
</dbReference>
<dbReference type="EMBL" id="LNYB01000082">
    <property type="protein sequence ID" value="KTC96000.1"/>
    <property type="molecule type" value="Genomic_DNA"/>
</dbReference>
<sequence length="248" mass="28484">MRQERLYTLVGIFIVGALSLMIFGAIFFYNEYLRAEVETYVMFFKGSLTGLEASSIVTYRGVKIGQVTAIEITENKAKNEVEIPVYVQFFVEKTFGLRRNPMRTLIKQGYVADISKPNFLTGVANIELVQSLPVHKYKRTRYRNYPVFPTINTIDKYTTLDDALKTAKKTMEDISKFVRSEDMRQTIIAVKNMAESFERLTNNLNEDTPPVFTYFTQTLKQISGAAYSAQNLTDYLSRHPESLLRGKQ</sequence>
<evidence type="ECO:0000313" key="4">
    <source>
        <dbReference type="EMBL" id="SPX60238.1"/>
    </source>
</evidence>
<dbReference type="PANTHER" id="PTHR33371">
    <property type="entry name" value="INTERMEMBRANE PHOSPHOLIPID TRANSPORT SYSTEM BINDING PROTEIN MLAD-RELATED"/>
    <property type="match status" value="1"/>
</dbReference>
<dbReference type="AlphaFoldDB" id="A0A0W0TKA1"/>
<keyword evidence="5" id="KW-1185">Reference proteome</keyword>
<name>A0A0W0TKA1_9GAMM</name>